<protein>
    <submittedName>
        <fullName evidence="1">mRNA interferase MazF</fullName>
    </submittedName>
</protein>
<dbReference type="Pfam" id="PF02452">
    <property type="entry name" value="PemK_toxin"/>
    <property type="match status" value="1"/>
</dbReference>
<name>A0A450RU93_9GAMM</name>
<reference evidence="1" key="1">
    <citation type="submission" date="2019-02" db="EMBL/GenBank/DDBJ databases">
        <authorList>
            <person name="Gruber-Vodicka R. H."/>
            <person name="Seah K. B. B."/>
        </authorList>
    </citation>
    <scope>NUCLEOTIDE SEQUENCE</scope>
    <source>
        <strain evidence="1">BECK_BZ15</strain>
    </source>
</reference>
<dbReference type="SUPFAM" id="SSF50118">
    <property type="entry name" value="Cell growth inhibitor/plasmid maintenance toxic component"/>
    <property type="match status" value="1"/>
</dbReference>
<dbReference type="EMBL" id="CAADEW010000002">
    <property type="protein sequence ID" value="VFJ42662.1"/>
    <property type="molecule type" value="Genomic_DNA"/>
</dbReference>
<proteinExistence type="predicted"/>
<evidence type="ECO:0000313" key="1">
    <source>
        <dbReference type="EMBL" id="VFJ42662.1"/>
    </source>
</evidence>
<dbReference type="InterPro" id="IPR003477">
    <property type="entry name" value="PemK-like"/>
</dbReference>
<organism evidence="1">
    <name type="scientific">Candidatus Kentrum sp. FW</name>
    <dbReference type="NCBI Taxonomy" id="2126338"/>
    <lineage>
        <taxon>Bacteria</taxon>
        <taxon>Pseudomonadati</taxon>
        <taxon>Pseudomonadota</taxon>
        <taxon>Gammaproteobacteria</taxon>
        <taxon>Candidatus Kentrum</taxon>
    </lineage>
</organism>
<dbReference type="InterPro" id="IPR011067">
    <property type="entry name" value="Plasmid_toxin/cell-grow_inhib"/>
</dbReference>
<dbReference type="GO" id="GO:0003677">
    <property type="term" value="F:DNA binding"/>
    <property type="evidence" value="ECO:0007669"/>
    <property type="project" value="InterPro"/>
</dbReference>
<dbReference type="AlphaFoldDB" id="A0A450RU93"/>
<dbReference type="Gene3D" id="2.30.30.110">
    <property type="match status" value="1"/>
</dbReference>
<sequence>MIEAGQIVLFPFPLTNQTTGKLRPALVLRECPGPHDDWLICMISSQCHHGIAGIDEIVCPEDTDFAQSGFKMPSVIRATRLAVVTADVLQGAIGSLPEARLGRIRGNIARWISGSA</sequence>
<gene>
    <name evidence="1" type="ORF">BECKFW1821A_GA0114235_100214</name>
</gene>
<accession>A0A450RU93</accession>